<name>A0AA94M2G2_9STRE</name>
<dbReference type="AlphaFoldDB" id="A0AA94M2G2"/>
<evidence type="ECO:0000313" key="1">
    <source>
        <dbReference type="EMBL" id="SQG79446.1"/>
    </source>
</evidence>
<dbReference type="EMBL" id="LS483409">
    <property type="protein sequence ID" value="SQG79446.1"/>
    <property type="molecule type" value="Genomic_DNA"/>
</dbReference>
<protein>
    <submittedName>
        <fullName evidence="1">Uncharacterized protein</fullName>
    </submittedName>
</protein>
<accession>A0AA94M2G2</accession>
<reference evidence="1 2" key="1">
    <citation type="submission" date="2018-06" db="EMBL/GenBank/DDBJ databases">
        <authorList>
            <consortium name="Pathogen Informatics"/>
            <person name="Doyle S."/>
        </authorList>
    </citation>
    <scope>NUCLEOTIDE SEQUENCE [LARGE SCALE GENOMIC DNA]</scope>
    <source>
        <strain evidence="1 2">NCTC13773</strain>
    </source>
</reference>
<organism evidence="1 2">
    <name type="scientific">Streptococcus gallolyticus</name>
    <dbReference type="NCBI Taxonomy" id="315405"/>
    <lineage>
        <taxon>Bacteria</taxon>
        <taxon>Bacillati</taxon>
        <taxon>Bacillota</taxon>
        <taxon>Bacilli</taxon>
        <taxon>Lactobacillales</taxon>
        <taxon>Streptococcaceae</taxon>
        <taxon>Streptococcus</taxon>
    </lineage>
</organism>
<sequence>MIFQALEQELFYLLKINVFIKESIDLGFKLML</sequence>
<proteinExistence type="predicted"/>
<evidence type="ECO:0000313" key="2">
    <source>
        <dbReference type="Proteomes" id="UP000249013"/>
    </source>
</evidence>
<dbReference type="Proteomes" id="UP000249013">
    <property type="component" value="Chromosome 1"/>
</dbReference>
<gene>
    <name evidence="1" type="ORF">NCTC13773_01254</name>
</gene>